<dbReference type="PANTHER" id="PTHR35373:SF3">
    <property type="entry name" value="ACTIVATOR OF HSP90 ATPASE HOMOLOG 1-LIKE PROTEIN"/>
    <property type="match status" value="1"/>
</dbReference>
<dbReference type="Proteomes" id="UP000887566">
    <property type="component" value="Unplaced"/>
</dbReference>
<dbReference type="WBParaSite" id="PSAMB.scaffold46size96096.g1032.t1">
    <property type="protein sequence ID" value="PSAMB.scaffold46size96096.g1032.t1"/>
    <property type="gene ID" value="PSAMB.scaffold46size96096.g1032"/>
</dbReference>
<evidence type="ECO:0000313" key="1">
    <source>
        <dbReference type="Proteomes" id="UP000887566"/>
    </source>
</evidence>
<sequence>MQPRMINLADIKAIYYEPHGFDFGKTKSFGKTCSPVCTFSSDTNVVIDSGEKTLKGFSVKDIDEFMGYIKELVNSGVVIQDKFPFSTDCKAESAD</sequence>
<keyword evidence="1" id="KW-1185">Reference proteome</keyword>
<dbReference type="PANTHER" id="PTHR35373">
    <property type="entry name" value="PROTEIN CBG16894"/>
    <property type="match status" value="1"/>
</dbReference>
<protein>
    <submittedName>
        <fullName evidence="2">Uncharacterized protein</fullName>
    </submittedName>
</protein>
<organism evidence="1 2">
    <name type="scientific">Plectus sambesii</name>
    <dbReference type="NCBI Taxonomy" id="2011161"/>
    <lineage>
        <taxon>Eukaryota</taxon>
        <taxon>Metazoa</taxon>
        <taxon>Ecdysozoa</taxon>
        <taxon>Nematoda</taxon>
        <taxon>Chromadorea</taxon>
        <taxon>Plectida</taxon>
        <taxon>Plectina</taxon>
        <taxon>Plectoidea</taxon>
        <taxon>Plectidae</taxon>
        <taxon>Plectus</taxon>
    </lineage>
</organism>
<dbReference type="AlphaFoldDB" id="A0A914WNM8"/>
<name>A0A914WNM8_9BILA</name>
<proteinExistence type="predicted"/>
<reference evidence="2" key="1">
    <citation type="submission" date="2022-11" db="UniProtKB">
        <authorList>
            <consortium name="WormBaseParasite"/>
        </authorList>
    </citation>
    <scope>IDENTIFICATION</scope>
</reference>
<evidence type="ECO:0000313" key="2">
    <source>
        <dbReference type="WBParaSite" id="PSAMB.scaffold46size96096.g1032.t1"/>
    </source>
</evidence>
<accession>A0A914WNM8</accession>